<evidence type="ECO:0000256" key="10">
    <source>
        <dbReference type="ARBA" id="ARBA00024347"/>
    </source>
</evidence>
<dbReference type="InterPro" id="IPR012317">
    <property type="entry name" value="Poly(ADP-ribose)pol_cat_dom"/>
</dbReference>
<keyword evidence="9" id="KW-0539">Nucleus</keyword>
<dbReference type="GO" id="GO:0061014">
    <property type="term" value="P:positive regulation of mRNA catabolic process"/>
    <property type="evidence" value="ECO:0007669"/>
    <property type="project" value="TreeGrafter"/>
</dbReference>
<dbReference type="GO" id="GO:1990404">
    <property type="term" value="F:NAD+-protein mono-ADP-ribosyltransferase activity"/>
    <property type="evidence" value="ECO:0007669"/>
    <property type="project" value="TreeGrafter"/>
</dbReference>
<feature type="compositionally biased region" description="Basic and acidic residues" evidence="12">
    <location>
        <begin position="235"/>
        <end position="251"/>
    </location>
</feature>
<dbReference type="Gene3D" id="1.10.10.10">
    <property type="entry name" value="Winged helix-like DNA-binding domain superfamily/Winged helix DNA-binding domain"/>
    <property type="match status" value="1"/>
</dbReference>
<dbReference type="VEuPathDB" id="HostDB:LOC118666611"/>
<protein>
    <recommendedName>
        <fullName evidence="11">Poly [ADP-ribose] polymerase</fullName>
        <shortName evidence="11">PARP</shortName>
        <ecNumber evidence="11">2.4.2.-</ecNumber>
    </recommendedName>
</protein>
<dbReference type="InterPro" id="IPR051712">
    <property type="entry name" value="ARTD-AVP"/>
</dbReference>
<dbReference type="GO" id="GO:0008270">
    <property type="term" value="F:zinc ion binding"/>
    <property type="evidence" value="ECO:0007669"/>
    <property type="project" value="UniProtKB-KW"/>
</dbReference>
<dbReference type="SUPFAM" id="SSF117839">
    <property type="entry name" value="WWE domain"/>
    <property type="match status" value="1"/>
</dbReference>
<dbReference type="PROSITE" id="PS51059">
    <property type="entry name" value="PARP_CATALYTIC"/>
    <property type="match status" value="1"/>
</dbReference>
<evidence type="ECO:0000256" key="7">
    <source>
        <dbReference type="ARBA" id="ARBA00022771"/>
    </source>
</evidence>
<comment type="caution">
    <text evidence="15">The sequence shown here is derived from an EMBL/GenBank/DDBJ whole genome shotgun (WGS) entry which is preliminary data.</text>
</comment>
<dbReference type="Pfam" id="PF00644">
    <property type="entry name" value="PARP"/>
    <property type="match status" value="1"/>
</dbReference>
<dbReference type="InterPro" id="IPR041360">
    <property type="entry name" value="ZAP_HTH"/>
</dbReference>
<evidence type="ECO:0000256" key="4">
    <source>
        <dbReference type="ARBA" id="ARBA00022553"/>
    </source>
</evidence>
<gene>
    <name evidence="15" type="ORF">mMyoMyo1_020763</name>
</gene>
<dbReference type="EC" id="2.4.2.-" evidence="11"/>
<evidence type="ECO:0000256" key="5">
    <source>
        <dbReference type="ARBA" id="ARBA00022723"/>
    </source>
</evidence>
<evidence type="ECO:0000259" key="14">
    <source>
        <dbReference type="PROSITE" id="PS51059"/>
    </source>
</evidence>
<feature type="region of interest" description="Disordered" evidence="12">
    <location>
        <begin position="349"/>
        <end position="408"/>
    </location>
</feature>
<dbReference type="GO" id="GO:0032481">
    <property type="term" value="P:positive regulation of type I interferon production"/>
    <property type="evidence" value="ECO:0007669"/>
    <property type="project" value="TreeGrafter"/>
</dbReference>
<keyword evidence="7" id="KW-0863">Zinc-finger</keyword>
<keyword evidence="3" id="KW-0963">Cytoplasm</keyword>
<evidence type="ECO:0000313" key="16">
    <source>
        <dbReference type="Proteomes" id="UP000527355"/>
    </source>
</evidence>
<dbReference type="GO" id="GO:0003723">
    <property type="term" value="F:RNA binding"/>
    <property type="evidence" value="ECO:0007669"/>
    <property type="project" value="TreeGrafter"/>
</dbReference>
<dbReference type="GO" id="GO:0009615">
    <property type="term" value="P:response to virus"/>
    <property type="evidence" value="ECO:0007669"/>
    <property type="project" value="TreeGrafter"/>
</dbReference>
<dbReference type="InterPro" id="IPR037197">
    <property type="entry name" value="WWE_dom_sf"/>
</dbReference>
<dbReference type="PANTHER" id="PTHR45740:SF8">
    <property type="entry name" value="ZINC FINGER CCCH-TYPE ANTIVIRAL PROTEIN 1"/>
    <property type="match status" value="1"/>
</dbReference>
<keyword evidence="8" id="KW-0862">Zinc</keyword>
<feature type="compositionally biased region" description="Polar residues" evidence="12">
    <location>
        <begin position="302"/>
        <end position="317"/>
    </location>
</feature>
<keyword evidence="11" id="KW-0328">Glycosyltransferase</keyword>
<feature type="domain" description="PARP catalytic" evidence="14">
    <location>
        <begin position="698"/>
        <end position="885"/>
    </location>
</feature>
<dbReference type="SUPFAM" id="SSF56399">
    <property type="entry name" value="ADP-ribosylation"/>
    <property type="match status" value="1"/>
</dbReference>
<dbReference type="Pfam" id="PF18606">
    <property type="entry name" value="HTH_53"/>
    <property type="match status" value="1"/>
</dbReference>
<dbReference type="InterPro" id="IPR004170">
    <property type="entry name" value="WWE_dom"/>
</dbReference>
<organism evidence="15 16">
    <name type="scientific">Myotis myotis</name>
    <name type="common">Greater mouse-eared bat</name>
    <name type="synonym">Vespertilio myotis</name>
    <dbReference type="NCBI Taxonomy" id="51298"/>
    <lineage>
        <taxon>Eukaryota</taxon>
        <taxon>Metazoa</taxon>
        <taxon>Chordata</taxon>
        <taxon>Craniata</taxon>
        <taxon>Vertebrata</taxon>
        <taxon>Euteleostomi</taxon>
        <taxon>Mammalia</taxon>
        <taxon>Eutheria</taxon>
        <taxon>Laurasiatheria</taxon>
        <taxon>Chiroptera</taxon>
        <taxon>Yangochiroptera</taxon>
        <taxon>Vespertilionidae</taxon>
        <taxon>Myotis</taxon>
    </lineage>
</organism>
<dbReference type="Gene3D" id="3.30.720.50">
    <property type="match status" value="1"/>
</dbReference>
<dbReference type="Proteomes" id="UP000527355">
    <property type="component" value="Unassembled WGS sequence"/>
</dbReference>
<reference evidence="15 16" key="1">
    <citation type="journal article" date="2020" name="Nature">
        <title>Six reference-quality genomes reveal evolution of bat adaptations.</title>
        <authorList>
            <person name="Jebb D."/>
            <person name="Huang Z."/>
            <person name="Pippel M."/>
            <person name="Hughes G.M."/>
            <person name="Lavrichenko K."/>
            <person name="Devanna P."/>
            <person name="Winkler S."/>
            <person name="Jermiin L.S."/>
            <person name="Skirmuntt E.C."/>
            <person name="Katzourakis A."/>
            <person name="Burkitt-Gray L."/>
            <person name="Ray D.A."/>
            <person name="Sullivan K.A.M."/>
            <person name="Roscito J.G."/>
            <person name="Kirilenko B.M."/>
            <person name="Davalos L.M."/>
            <person name="Corthals A.P."/>
            <person name="Power M.L."/>
            <person name="Jones G."/>
            <person name="Ransome R.D."/>
            <person name="Dechmann D.K.N."/>
            <person name="Locatelli A.G."/>
            <person name="Puechmaille S.J."/>
            <person name="Fedrigo O."/>
            <person name="Jarvis E.D."/>
            <person name="Hiller M."/>
            <person name="Vernes S.C."/>
            <person name="Myers E.W."/>
            <person name="Teeling E.C."/>
        </authorList>
    </citation>
    <scope>NUCLEOTIDE SEQUENCE [LARGE SCALE GENOMIC DNA]</scope>
    <source>
        <strain evidence="15">MMyoMyo1</strain>
        <tissue evidence="15">Flight muscle</tissue>
    </source>
</reference>
<comment type="similarity">
    <text evidence="10">Belongs to the ARTD/PARP family.</text>
</comment>
<accession>A0A7J7V5Q4</accession>
<name>A0A7J7V5Q4_MYOMY</name>
<dbReference type="Pfam" id="PF23466">
    <property type="entry name" value="WWE_4"/>
    <property type="match status" value="1"/>
</dbReference>
<dbReference type="GO" id="GO:0005737">
    <property type="term" value="C:cytoplasm"/>
    <property type="evidence" value="ECO:0007669"/>
    <property type="project" value="UniProtKB-SubCell"/>
</dbReference>
<dbReference type="Gene3D" id="3.90.228.10">
    <property type="match status" value="1"/>
</dbReference>
<evidence type="ECO:0000256" key="9">
    <source>
        <dbReference type="ARBA" id="ARBA00023242"/>
    </source>
</evidence>
<keyword evidence="4" id="KW-0597">Phosphoprotein</keyword>
<keyword evidence="11" id="KW-0520">NAD</keyword>
<dbReference type="GO" id="GO:0003950">
    <property type="term" value="F:NAD+ poly-ADP-ribosyltransferase activity"/>
    <property type="evidence" value="ECO:0007669"/>
    <property type="project" value="UniProtKB-UniRule"/>
</dbReference>
<dbReference type="InterPro" id="IPR057602">
    <property type="entry name" value="Zfn-CCCH_PARP12"/>
</dbReference>
<evidence type="ECO:0000256" key="11">
    <source>
        <dbReference type="RuleBase" id="RU362114"/>
    </source>
</evidence>
<dbReference type="CDD" id="cd01439">
    <property type="entry name" value="TCCD_inducible_PARP_like"/>
    <property type="match status" value="1"/>
</dbReference>
<keyword evidence="16" id="KW-1185">Reference proteome</keyword>
<dbReference type="PANTHER" id="PTHR45740">
    <property type="entry name" value="POLY [ADP-RIBOSE] POLYMERASE"/>
    <property type="match status" value="1"/>
</dbReference>
<dbReference type="EMBL" id="JABWUV010000011">
    <property type="protein sequence ID" value="KAF6320351.1"/>
    <property type="molecule type" value="Genomic_DNA"/>
</dbReference>
<dbReference type="PROSITE" id="PS50918">
    <property type="entry name" value="WWE"/>
    <property type="match status" value="1"/>
</dbReference>
<evidence type="ECO:0000256" key="8">
    <source>
        <dbReference type="ARBA" id="ARBA00022833"/>
    </source>
</evidence>
<feature type="region of interest" description="Disordered" evidence="12">
    <location>
        <begin position="220"/>
        <end position="331"/>
    </location>
</feature>
<dbReference type="GO" id="GO:0005634">
    <property type="term" value="C:nucleus"/>
    <property type="evidence" value="ECO:0007669"/>
    <property type="project" value="UniProtKB-SubCell"/>
</dbReference>
<dbReference type="InterPro" id="IPR040954">
    <property type="entry name" value="Znf-CCCH_8"/>
</dbReference>
<dbReference type="InterPro" id="IPR036388">
    <property type="entry name" value="WH-like_DNA-bd_sf"/>
</dbReference>
<keyword evidence="11" id="KW-0808">Transferase</keyword>
<evidence type="ECO:0000256" key="1">
    <source>
        <dbReference type="ARBA" id="ARBA00004123"/>
    </source>
</evidence>
<proteinExistence type="inferred from homology"/>
<dbReference type="Pfam" id="PF18633">
    <property type="entry name" value="zf-CCCH_8"/>
    <property type="match status" value="1"/>
</dbReference>
<feature type="compositionally biased region" description="Polar residues" evidence="12">
    <location>
        <begin position="263"/>
        <end position="274"/>
    </location>
</feature>
<dbReference type="Pfam" id="PF02825">
    <property type="entry name" value="WWE"/>
    <property type="match status" value="1"/>
</dbReference>
<dbReference type="AlphaFoldDB" id="A0A7J7V5Q4"/>
<dbReference type="VEuPathDB" id="HostDB:GeneID_118666619"/>
<dbReference type="Pfam" id="PF25261">
    <property type="entry name" value="zf-CCCH_PARP12"/>
    <property type="match status" value="1"/>
</dbReference>
<evidence type="ECO:0000313" key="15">
    <source>
        <dbReference type="EMBL" id="KAF6320351.1"/>
    </source>
</evidence>
<keyword evidence="6" id="KW-0677">Repeat</keyword>
<evidence type="ECO:0000256" key="6">
    <source>
        <dbReference type="ARBA" id="ARBA00022737"/>
    </source>
</evidence>
<evidence type="ECO:0000256" key="2">
    <source>
        <dbReference type="ARBA" id="ARBA00004496"/>
    </source>
</evidence>
<sequence>MADPEVCSFITKILCAHGGRMALDALLDEIALSEAQLLEVLEAAGPSRFVVLETGGRAGVTRFVVATTAARVCRRKFCQTDCGNLHLCKLNLLGRCHYTHSDRHLCKYSHDVLSEDNFIVLKRHQISGLNKEELAVLLVQSDPFFMPEICKSYKGEGRKQICGHQPMCERLHICEHFTRGNCGFTNCLRSHNLMDRKVLEMMREHGLSREVVQNIQDICNSKHSRRRPGLRGPARNRDPAARGRSKSRDRFFLVNQEFLPSAPASTETPSTPSADQIGRRSPQDDEPVEDLTCKFKHLGSQDGPQPSSASPKATSLGGSRPVGGTQKFSENGNLEDLFYDSTASSHLTSDLTPTFNQKVPTSWPNDQGTSRENLFSPSQAASYSPLGSLQTPNTVTTRKGVGMLSPGHTNVEGRSGNPEAQHFPLSNNNLDGMATDTMSTRSLNYKTATSRQRENSLPRNQEIRTTHPTLDPIIVDDDSVSDVTNTMDDPGSKEICLDHLNNSCLYKGCNKVHFHLPYRWQVMNANTWVDLQPMESIEKAYCDPQICIIPFGNLKINFQKMTCGSDPIRRISTPSSVTLPDNSVFTTKWIWYWKSGSHRWVPYGEKGDSRQISSIDSSYLESVFLCSPRGIVPFQAGSENFELSFQGMMQTNIISKTQKDVARRPTFVSARDVAQMKRGPDPQPAQTLPEPGISVFHPKQKLPFPPLNGYELSEINSYGSEYAKVSGYVRATMKHVKIEKIRKLKNLQLLDTFQRKKMEMKVTEKYLFCATHRAHVDSICANNFDWILHGTSEGTYGKGNYFTKDAITAHKNFQSDPQNIVMFFARVLVGDVIEGKRSYTSPPPPYDSCVDSRLNPSIFVIFQKNQIYPEYVIEYTEADKACVVS</sequence>
<evidence type="ECO:0000256" key="3">
    <source>
        <dbReference type="ARBA" id="ARBA00022490"/>
    </source>
</evidence>
<feature type="domain" description="WWE" evidence="13">
    <location>
        <begin position="576"/>
        <end position="663"/>
    </location>
</feature>
<evidence type="ECO:0000259" key="13">
    <source>
        <dbReference type="PROSITE" id="PS50918"/>
    </source>
</evidence>
<keyword evidence="5" id="KW-0479">Metal-binding</keyword>
<feature type="compositionally biased region" description="Polar residues" evidence="12">
    <location>
        <begin position="349"/>
        <end position="397"/>
    </location>
</feature>
<evidence type="ECO:0000256" key="12">
    <source>
        <dbReference type="SAM" id="MobiDB-lite"/>
    </source>
</evidence>
<comment type="subcellular location">
    <subcellularLocation>
        <location evidence="2">Cytoplasm</location>
    </subcellularLocation>
    <subcellularLocation>
        <location evidence="1">Nucleus</location>
    </subcellularLocation>
</comment>